<dbReference type="RefSeq" id="XP_060434939.1">
    <property type="nucleotide sequence ID" value="XM_060573705.1"/>
</dbReference>
<protein>
    <recommendedName>
        <fullName evidence="4">Secreted protein</fullName>
    </recommendedName>
</protein>
<proteinExistence type="predicted"/>
<keyword evidence="3" id="KW-1185">Reference proteome</keyword>
<evidence type="ECO:0000313" key="2">
    <source>
        <dbReference type="EMBL" id="KAK1691244.1"/>
    </source>
</evidence>
<gene>
    <name evidence="2" type="ORF">BDP55DRAFT_646412</name>
</gene>
<dbReference type="EMBL" id="JAHMHR010000004">
    <property type="protein sequence ID" value="KAK1691244.1"/>
    <property type="molecule type" value="Genomic_DNA"/>
</dbReference>
<comment type="caution">
    <text evidence="2">The sequence shown here is derived from an EMBL/GenBank/DDBJ whole genome shotgun (WGS) entry which is preliminary data.</text>
</comment>
<keyword evidence="1" id="KW-0732">Signal</keyword>
<evidence type="ECO:0000313" key="3">
    <source>
        <dbReference type="Proteomes" id="UP001224890"/>
    </source>
</evidence>
<sequence length="102" mass="11489">MLCSPASNTHWLLLRLRAAALTAPYRQCAAVTPNSSTNRPDKSFLSDICSRKRSSATDSDMSRERGFIIIEAPFAMHVNSWRRTDESLQCNRETGYSAVVFF</sequence>
<name>A0AAJ0AVR4_9PEZI</name>
<dbReference type="AlphaFoldDB" id="A0AAJ0AVR4"/>
<dbReference type="Proteomes" id="UP001224890">
    <property type="component" value="Unassembled WGS sequence"/>
</dbReference>
<evidence type="ECO:0008006" key="4">
    <source>
        <dbReference type="Google" id="ProtNLM"/>
    </source>
</evidence>
<organism evidence="2 3">
    <name type="scientific">Colletotrichum godetiae</name>
    <dbReference type="NCBI Taxonomy" id="1209918"/>
    <lineage>
        <taxon>Eukaryota</taxon>
        <taxon>Fungi</taxon>
        <taxon>Dikarya</taxon>
        <taxon>Ascomycota</taxon>
        <taxon>Pezizomycotina</taxon>
        <taxon>Sordariomycetes</taxon>
        <taxon>Hypocreomycetidae</taxon>
        <taxon>Glomerellales</taxon>
        <taxon>Glomerellaceae</taxon>
        <taxon>Colletotrichum</taxon>
        <taxon>Colletotrichum acutatum species complex</taxon>
    </lineage>
</organism>
<feature type="signal peptide" evidence="1">
    <location>
        <begin position="1"/>
        <end position="30"/>
    </location>
</feature>
<reference evidence="2" key="1">
    <citation type="submission" date="2021-06" db="EMBL/GenBank/DDBJ databases">
        <title>Comparative genomics, transcriptomics and evolutionary studies reveal genomic signatures of adaptation to plant cell wall in hemibiotrophic fungi.</title>
        <authorList>
            <consortium name="DOE Joint Genome Institute"/>
            <person name="Baroncelli R."/>
            <person name="Diaz J.F."/>
            <person name="Benocci T."/>
            <person name="Peng M."/>
            <person name="Battaglia E."/>
            <person name="Haridas S."/>
            <person name="Andreopoulos W."/>
            <person name="Labutti K."/>
            <person name="Pangilinan J."/>
            <person name="Floch G.L."/>
            <person name="Makela M.R."/>
            <person name="Henrissat B."/>
            <person name="Grigoriev I.V."/>
            <person name="Crouch J.A."/>
            <person name="De Vries R.P."/>
            <person name="Sukno S.A."/>
            <person name="Thon M.R."/>
        </authorList>
    </citation>
    <scope>NUCLEOTIDE SEQUENCE</scope>
    <source>
        <strain evidence="2">CBS 193.32</strain>
    </source>
</reference>
<dbReference type="GeneID" id="85458231"/>
<evidence type="ECO:0000256" key="1">
    <source>
        <dbReference type="SAM" id="SignalP"/>
    </source>
</evidence>
<accession>A0AAJ0AVR4</accession>
<feature type="chain" id="PRO_5042559350" description="Secreted protein" evidence="1">
    <location>
        <begin position="31"/>
        <end position="102"/>
    </location>
</feature>